<comment type="caution">
    <text evidence="1">The sequence shown here is derived from an EMBL/GenBank/DDBJ whole genome shotgun (WGS) entry which is preliminary data.</text>
</comment>
<dbReference type="AlphaFoldDB" id="A0A9P7PVG1"/>
<protein>
    <submittedName>
        <fullName evidence="1">Uncharacterized protein</fullName>
    </submittedName>
</protein>
<evidence type="ECO:0000313" key="2">
    <source>
        <dbReference type="Proteomes" id="UP000732380"/>
    </source>
</evidence>
<sequence length="113" mass="13006">MPVVLDFNLPKTVGTDGVWVKGLLPNGLTRKGSPEHWHMLIPRHGPLTLGGRTIERTKRTKRTPRRFESGGCRAALDFTRIIVREKRNRTEQWKTDYSFFFSLVRADGVSWAK</sequence>
<dbReference type="EMBL" id="SRQM01000524">
    <property type="protein sequence ID" value="KAG6109000.1"/>
    <property type="molecule type" value="Genomic_DNA"/>
</dbReference>
<dbReference type="Proteomes" id="UP000732380">
    <property type="component" value="Unassembled WGS sequence"/>
</dbReference>
<name>A0A9P7PVG1_9HYPO</name>
<gene>
    <name evidence="1" type="ORF">E4U13_006170</name>
</gene>
<organism evidence="1 2">
    <name type="scientific">Claviceps humidiphila</name>
    <dbReference type="NCBI Taxonomy" id="1294629"/>
    <lineage>
        <taxon>Eukaryota</taxon>
        <taxon>Fungi</taxon>
        <taxon>Dikarya</taxon>
        <taxon>Ascomycota</taxon>
        <taxon>Pezizomycotina</taxon>
        <taxon>Sordariomycetes</taxon>
        <taxon>Hypocreomycetidae</taxon>
        <taxon>Hypocreales</taxon>
        <taxon>Clavicipitaceae</taxon>
        <taxon>Claviceps</taxon>
    </lineage>
</organism>
<proteinExistence type="predicted"/>
<accession>A0A9P7PVG1</accession>
<evidence type="ECO:0000313" key="1">
    <source>
        <dbReference type="EMBL" id="KAG6109000.1"/>
    </source>
</evidence>
<reference evidence="1 2" key="1">
    <citation type="journal article" date="2020" name="bioRxiv">
        <title>Whole genome comparisons of ergot fungi reveals the divergence and evolution of species within the genus Claviceps are the result of varying mechanisms driving genome evolution and host range expansion.</title>
        <authorList>
            <person name="Wyka S.A."/>
            <person name="Mondo S.J."/>
            <person name="Liu M."/>
            <person name="Dettman J."/>
            <person name="Nalam V."/>
            <person name="Broders K.D."/>
        </authorList>
    </citation>
    <scope>NUCLEOTIDE SEQUENCE [LARGE SCALE GENOMIC DNA]</scope>
    <source>
        <strain evidence="1 2">LM576</strain>
    </source>
</reference>
<keyword evidence="2" id="KW-1185">Reference proteome</keyword>